<evidence type="ECO:0000256" key="4">
    <source>
        <dbReference type="ARBA" id="ARBA00022989"/>
    </source>
</evidence>
<sequence length="399" mass="43933">MFPRTTKTFALRGCSGALTKESFTKYSSSIYRPWFFCRQHGLYPHTHEHNHEDEKNYFELVKALKQKKQTPEVKLTWWGLYSNIALMAAKGTGGLALQSNILLADAAHQLGDMISDLVTLFTLKICNKKPTRDYPTGFGKWETLGTFSVSGLLLAVSVGIANSSVSRLYTMFFQDSVSHNAVDGAATSTHIGHSHDYSELILQHPFIAIGIALGSVVLKEWLFQRTKEVAKLTGSNLLIANAWHHRADALTGLVSLIALSGAYFLKAPWLDPLFGCLVSIVVFRAGFKSSSKAFHQILDKAPSTKLQTTVVDVLSKKANFPHKVAMTLGNTHAIHVILSMAPDLTIQESSKLAKSAEQIILDAMPALSSCIVTPLSSTSDQIQDWKKLGPVPEHHEHTH</sequence>
<evidence type="ECO:0000313" key="7">
    <source>
        <dbReference type="EMBL" id="EPY49834.1"/>
    </source>
</evidence>
<keyword evidence="3" id="KW-0812">Transmembrane</keyword>
<dbReference type="HOGENOM" id="CLU_013430_12_2_1"/>
<evidence type="ECO:0000256" key="5">
    <source>
        <dbReference type="ARBA" id="ARBA00023136"/>
    </source>
</evidence>
<feature type="domain" description="Cation efflux protein transmembrane" evidence="6">
    <location>
        <begin position="80"/>
        <end position="297"/>
    </location>
</feature>
<dbReference type="GO" id="GO:0030003">
    <property type="term" value="P:intracellular monoatomic cation homeostasis"/>
    <property type="evidence" value="ECO:0007669"/>
    <property type="project" value="UniProtKB-ARBA"/>
</dbReference>
<dbReference type="GeneID" id="25037624"/>
<dbReference type="OrthoDB" id="435980at2759"/>
<dbReference type="NCBIfam" id="TIGR01297">
    <property type="entry name" value="CDF"/>
    <property type="match status" value="1"/>
</dbReference>
<gene>
    <name evidence="7" type="ORF">SPOG_03307</name>
</gene>
<dbReference type="STRING" id="653667.S9VUK6"/>
<keyword evidence="2" id="KW-0813">Transport</keyword>
<dbReference type="EMBL" id="KE546994">
    <property type="protein sequence ID" value="EPY49834.1"/>
    <property type="molecule type" value="Genomic_DNA"/>
</dbReference>
<dbReference type="OMA" id="DVMIHIN"/>
<reference evidence="7 8" key="1">
    <citation type="journal article" date="2011" name="Science">
        <title>Comparative functional genomics of the fission yeasts.</title>
        <authorList>
            <person name="Rhind N."/>
            <person name="Chen Z."/>
            <person name="Yassour M."/>
            <person name="Thompson D.A."/>
            <person name="Haas B.J."/>
            <person name="Habib N."/>
            <person name="Wapinski I."/>
            <person name="Roy S."/>
            <person name="Lin M.F."/>
            <person name="Heiman D.I."/>
            <person name="Young S.K."/>
            <person name="Furuya K."/>
            <person name="Guo Y."/>
            <person name="Pidoux A."/>
            <person name="Chen H.M."/>
            <person name="Robbertse B."/>
            <person name="Goldberg J.M."/>
            <person name="Aoki K."/>
            <person name="Bayne E.H."/>
            <person name="Berlin A.M."/>
            <person name="Desjardins C.A."/>
            <person name="Dobbs E."/>
            <person name="Dukaj L."/>
            <person name="Fan L."/>
            <person name="FitzGerald M.G."/>
            <person name="French C."/>
            <person name="Gujja S."/>
            <person name="Hansen K."/>
            <person name="Keifenheim D."/>
            <person name="Levin J.Z."/>
            <person name="Mosher R.A."/>
            <person name="Mueller C.A."/>
            <person name="Pfiffner J."/>
            <person name="Priest M."/>
            <person name="Russ C."/>
            <person name="Smialowska A."/>
            <person name="Swoboda P."/>
            <person name="Sykes S.M."/>
            <person name="Vaughn M."/>
            <person name="Vengrova S."/>
            <person name="Yoder R."/>
            <person name="Zeng Q."/>
            <person name="Allshire R."/>
            <person name="Baulcombe D."/>
            <person name="Birren B.W."/>
            <person name="Brown W."/>
            <person name="Ekwall K."/>
            <person name="Kellis M."/>
            <person name="Leatherwood J."/>
            <person name="Levin H."/>
            <person name="Margalit H."/>
            <person name="Martienssen R."/>
            <person name="Nieduszynski C.A."/>
            <person name="Spatafora J.W."/>
            <person name="Friedman N."/>
            <person name="Dalgaard J.Z."/>
            <person name="Baumann P."/>
            <person name="Niki H."/>
            <person name="Regev A."/>
            <person name="Nusbaum C."/>
        </authorList>
    </citation>
    <scope>NUCLEOTIDE SEQUENCE [LARGE SCALE GENOMIC DNA]</scope>
    <source>
        <strain evidence="8">OY26 / ATCC MYA-4695 / CBS 11777 / NBRC 106824 / NRRL Y48691</strain>
    </source>
</reference>
<protein>
    <submittedName>
        <fullName evidence="7">Iron ion transporter</fullName>
    </submittedName>
</protein>
<keyword evidence="5" id="KW-0472">Membrane</keyword>
<dbReference type="PANTHER" id="PTHR43840:SF15">
    <property type="entry name" value="MITOCHONDRIAL METAL TRANSPORTER 1-RELATED"/>
    <property type="match status" value="1"/>
</dbReference>
<dbReference type="GO" id="GO:0008324">
    <property type="term" value="F:monoatomic cation transmembrane transporter activity"/>
    <property type="evidence" value="ECO:0007669"/>
    <property type="project" value="InterPro"/>
</dbReference>
<proteinExistence type="predicted"/>
<dbReference type="InterPro" id="IPR002524">
    <property type="entry name" value="Cation_efflux"/>
</dbReference>
<name>S9VUK6_SCHCR</name>
<dbReference type="AlphaFoldDB" id="S9VUK6"/>
<dbReference type="Pfam" id="PF01545">
    <property type="entry name" value="Cation_efflux"/>
    <property type="match status" value="1"/>
</dbReference>
<dbReference type="eggNOG" id="KOG1485">
    <property type="taxonomic scope" value="Eukaryota"/>
</dbReference>
<dbReference type="GO" id="GO:0098771">
    <property type="term" value="P:inorganic ion homeostasis"/>
    <property type="evidence" value="ECO:0007669"/>
    <property type="project" value="UniProtKB-ARBA"/>
</dbReference>
<organism evidence="7 8">
    <name type="scientific">Schizosaccharomyces cryophilus (strain OY26 / ATCC MYA-4695 / CBS 11777 / NBRC 106824 / NRRL Y48691)</name>
    <name type="common">Fission yeast</name>
    <dbReference type="NCBI Taxonomy" id="653667"/>
    <lineage>
        <taxon>Eukaryota</taxon>
        <taxon>Fungi</taxon>
        <taxon>Dikarya</taxon>
        <taxon>Ascomycota</taxon>
        <taxon>Taphrinomycotina</taxon>
        <taxon>Schizosaccharomycetes</taxon>
        <taxon>Schizosaccharomycetales</taxon>
        <taxon>Schizosaccharomycetaceae</taxon>
        <taxon>Schizosaccharomyces</taxon>
    </lineage>
</organism>
<keyword evidence="4" id="KW-1133">Transmembrane helix</keyword>
<evidence type="ECO:0000313" key="8">
    <source>
        <dbReference type="Proteomes" id="UP000015464"/>
    </source>
</evidence>
<dbReference type="InterPro" id="IPR058533">
    <property type="entry name" value="Cation_efflux_TM"/>
</dbReference>
<dbReference type="InterPro" id="IPR050291">
    <property type="entry name" value="CDF_Transporter"/>
</dbReference>
<comment type="subcellular location">
    <subcellularLocation>
        <location evidence="1">Membrane</location>
        <topology evidence="1">Multi-pass membrane protein</topology>
    </subcellularLocation>
</comment>
<dbReference type="PANTHER" id="PTHR43840">
    <property type="entry name" value="MITOCHONDRIAL METAL TRANSPORTER 1-RELATED"/>
    <property type="match status" value="1"/>
</dbReference>
<dbReference type="RefSeq" id="XP_013025174.1">
    <property type="nucleotide sequence ID" value="XM_013169720.1"/>
</dbReference>
<dbReference type="SUPFAM" id="SSF161111">
    <property type="entry name" value="Cation efflux protein transmembrane domain-like"/>
    <property type="match status" value="1"/>
</dbReference>
<evidence type="ECO:0000256" key="2">
    <source>
        <dbReference type="ARBA" id="ARBA00022448"/>
    </source>
</evidence>
<accession>S9VUK6</accession>
<dbReference type="GO" id="GO:0016020">
    <property type="term" value="C:membrane"/>
    <property type="evidence" value="ECO:0007669"/>
    <property type="project" value="UniProtKB-SubCell"/>
</dbReference>
<dbReference type="Proteomes" id="UP000015464">
    <property type="component" value="Unassembled WGS sequence"/>
</dbReference>
<evidence type="ECO:0000259" key="6">
    <source>
        <dbReference type="Pfam" id="PF01545"/>
    </source>
</evidence>
<evidence type="ECO:0000256" key="1">
    <source>
        <dbReference type="ARBA" id="ARBA00004141"/>
    </source>
</evidence>
<evidence type="ECO:0000256" key="3">
    <source>
        <dbReference type="ARBA" id="ARBA00022692"/>
    </source>
</evidence>
<dbReference type="Gene3D" id="1.20.1510.10">
    <property type="entry name" value="Cation efflux protein transmembrane domain"/>
    <property type="match status" value="1"/>
</dbReference>
<dbReference type="InterPro" id="IPR027469">
    <property type="entry name" value="Cation_efflux_TMD_sf"/>
</dbReference>
<keyword evidence="8" id="KW-1185">Reference proteome</keyword>